<dbReference type="Proteomes" id="UP000241507">
    <property type="component" value="Chromosome"/>
</dbReference>
<proteinExistence type="predicted"/>
<dbReference type="InterPro" id="IPR029063">
    <property type="entry name" value="SAM-dependent_MTases_sf"/>
</dbReference>
<keyword evidence="2" id="KW-0489">Methyltransferase</keyword>
<keyword evidence="2" id="KW-0808">Transferase</keyword>
<evidence type="ECO:0000259" key="1">
    <source>
        <dbReference type="Pfam" id="PF08241"/>
    </source>
</evidence>
<reference evidence="3" key="1">
    <citation type="submission" date="2018-03" db="EMBL/GenBank/DDBJ databases">
        <title>Gramella fulva sp. nov., isolated from a dry surface of tidal flat.</title>
        <authorList>
            <person name="Hwang S.H."/>
            <person name="Hwang W.M."/>
            <person name="Kang K."/>
            <person name="Ahn T.-Y."/>
        </authorList>
    </citation>
    <scope>NUCLEOTIDE SEQUENCE [LARGE SCALE GENOMIC DNA]</scope>
    <source>
        <strain evidence="3">SH35</strain>
    </source>
</reference>
<evidence type="ECO:0000313" key="2">
    <source>
        <dbReference type="EMBL" id="AVR45006.1"/>
    </source>
</evidence>
<feature type="domain" description="Methyltransferase type 11" evidence="1">
    <location>
        <begin position="42"/>
        <end position="136"/>
    </location>
</feature>
<protein>
    <submittedName>
        <fullName evidence="2">SAM-dependent methyltransferase</fullName>
    </submittedName>
</protein>
<dbReference type="EMBL" id="CP028136">
    <property type="protein sequence ID" value="AVR45006.1"/>
    <property type="molecule type" value="Genomic_DNA"/>
</dbReference>
<dbReference type="GO" id="GO:0032259">
    <property type="term" value="P:methylation"/>
    <property type="evidence" value="ECO:0007669"/>
    <property type="project" value="UniProtKB-KW"/>
</dbReference>
<dbReference type="InterPro" id="IPR013216">
    <property type="entry name" value="Methyltransf_11"/>
</dbReference>
<evidence type="ECO:0000313" key="3">
    <source>
        <dbReference type="Proteomes" id="UP000241507"/>
    </source>
</evidence>
<dbReference type="SUPFAM" id="SSF53335">
    <property type="entry name" value="S-adenosyl-L-methionine-dependent methyltransferases"/>
    <property type="match status" value="1"/>
</dbReference>
<dbReference type="PANTHER" id="PTHR43861">
    <property type="entry name" value="TRANS-ACONITATE 2-METHYLTRANSFERASE-RELATED"/>
    <property type="match status" value="1"/>
</dbReference>
<dbReference type="GO" id="GO:0008757">
    <property type="term" value="F:S-adenosylmethionine-dependent methyltransferase activity"/>
    <property type="evidence" value="ECO:0007669"/>
    <property type="project" value="InterPro"/>
</dbReference>
<name>A0A2R3Z404_9FLAO</name>
<dbReference type="AlphaFoldDB" id="A0A2R3Z404"/>
<dbReference type="OrthoDB" id="597202at2"/>
<accession>A0A2R3Z404</accession>
<dbReference type="Gene3D" id="3.40.50.150">
    <property type="entry name" value="Vaccinia Virus protein VP39"/>
    <property type="match status" value="1"/>
</dbReference>
<keyword evidence="3" id="KW-1185">Reference proteome</keyword>
<dbReference type="KEGG" id="grs:C7S20_06820"/>
<dbReference type="CDD" id="cd02440">
    <property type="entry name" value="AdoMet_MTases"/>
    <property type="match status" value="1"/>
</dbReference>
<dbReference type="RefSeq" id="WP_107011784.1">
    <property type="nucleotide sequence ID" value="NZ_CP028136.1"/>
</dbReference>
<organism evidence="2 3">
    <name type="scientific">Christiangramia fulva</name>
    <dbReference type="NCBI Taxonomy" id="2126553"/>
    <lineage>
        <taxon>Bacteria</taxon>
        <taxon>Pseudomonadati</taxon>
        <taxon>Bacteroidota</taxon>
        <taxon>Flavobacteriia</taxon>
        <taxon>Flavobacteriales</taxon>
        <taxon>Flavobacteriaceae</taxon>
        <taxon>Christiangramia</taxon>
    </lineage>
</organism>
<gene>
    <name evidence="2" type="ORF">C7S20_06820</name>
</gene>
<sequence length="206" mass="23461">MSVKSAYNLWSSQYDSNKNKTRDLDKLMTEKMLSKIQFSEVLEIGCGTGKNTGFLAQNADQLTGIDFSEEMLKIARKKFPDKNVHFIDADITKTWPVADSSVNLVTFNLVLEHIEDLDFQFSEAFKKLKSGGYLFISELHPYKQYNGTKARFDTAEGRTELETFTHHISDFTKSATSAGFKFEKMEEGFDDGAETPRLISFLFLKT</sequence>
<dbReference type="Pfam" id="PF08241">
    <property type="entry name" value="Methyltransf_11"/>
    <property type="match status" value="1"/>
</dbReference>